<accession>A0ABU8KWH1</accession>
<feature type="region of interest" description="Disordered" evidence="1">
    <location>
        <begin position="148"/>
        <end position="169"/>
    </location>
</feature>
<comment type="caution">
    <text evidence="2">The sequence shown here is derived from an EMBL/GenBank/DDBJ whole genome shotgun (WGS) entry which is preliminary data.</text>
</comment>
<keyword evidence="3" id="KW-1185">Reference proteome</keyword>
<evidence type="ECO:0000313" key="2">
    <source>
        <dbReference type="EMBL" id="MEI9410054.1"/>
    </source>
</evidence>
<evidence type="ECO:0000313" key="3">
    <source>
        <dbReference type="Proteomes" id="UP001387293"/>
    </source>
</evidence>
<gene>
    <name evidence="2" type="ORF">O7A60_14890</name>
</gene>
<proteinExistence type="predicted"/>
<reference evidence="2 3" key="1">
    <citation type="submission" date="2022-12" db="EMBL/GenBank/DDBJ databases">
        <authorList>
            <person name="Muema E."/>
        </authorList>
    </citation>
    <scope>NUCLEOTIDE SEQUENCE [LARGE SCALE GENOMIC DNA]</scope>
    <source>
        <strain evidence="3">1326</strain>
    </source>
</reference>
<name>A0ABU8KWH1_9HYPH</name>
<organism evidence="2 3">
    <name type="scientific">Mesorhizobium salmacidum</name>
    <dbReference type="NCBI Taxonomy" id="3015171"/>
    <lineage>
        <taxon>Bacteria</taxon>
        <taxon>Pseudomonadati</taxon>
        <taxon>Pseudomonadota</taxon>
        <taxon>Alphaproteobacteria</taxon>
        <taxon>Hyphomicrobiales</taxon>
        <taxon>Phyllobacteriaceae</taxon>
        <taxon>Mesorhizobium</taxon>
    </lineage>
</organism>
<sequence length="169" mass="18723">MTRPRDFPPLWFVGASDVQRADAHKLMHLMLVAKRQVEIVQTSIDLADAGFSEIGRYLSAIADAARTGRRPEAVAKERFEQAKDWTYIGAHSTIRSLYFFKESLEEIADFLAGSQLSSALIDSSVPQKAIAQFDAAFPTIKTTRNASAHSAENAMKPEEHWVTAGPMDL</sequence>
<evidence type="ECO:0000256" key="1">
    <source>
        <dbReference type="SAM" id="MobiDB-lite"/>
    </source>
</evidence>
<dbReference type="RefSeq" id="WP_337106939.1">
    <property type="nucleotide sequence ID" value="NZ_JAPYKS010000009.1"/>
</dbReference>
<dbReference type="Proteomes" id="UP001387293">
    <property type="component" value="Unassembled WGS sequence"/>
</dbReference>
<protein>
    <submittedName>
        <fullName evidence="2">Uncharacterized protein</fullName>
    </submittedName>
</protein>
<dbReference type="EMBL" id="JAPYKS010000009">
    <property type="protein sequence ID" value="MEI9410054.1"/>
    <property type="molecule type" value="Genomic_DNA"/>
</dbReference>